<gene>
    <name evidence="1" type="ORF">DB325_10325</name>
</gene>
<dbReference type="RefSeq" id="WP_107722283.1">
    <property type="nucleotide sequence ID" value="NZ_QAZN01000037.1"/>
</dbReference>
<dbReference type="Proteomes" id="UP000244083">
    <property type="component" value="Unassembled WGS sequence"/>
</dbReference>
<dbReference type="EMBL" id="QAZN01000037">
    <property type="protein sequence ID" value="PTV00518.1"/>
    <property type="molecule type" value="Genomic_DNA"/>
</dbReference>
<protein>
    <submittedName>
        <fullName evidence="1">Uncharacterized protein</fullName>
    </submittedName>
</protein>
<comment type="caution">
    <text evidence="1">The sequence shown here is derived from an EMBL/GenBank/DDBJ whole genome shotgun (WGS) entry which is preliminary data.</text>
</comment>
<reference evidence="2" key="1">
    <citation type="submission" date="2018-04" db="EMBL/GenBank/DDBJ databases">
        <title>Draft Genome Sequences of 10 Lactobacillus Species from 22 Commercial Probiotic Products.</title>
        <authorList>
            <person name="Gangiredla J."/>
            <person name="Barnaba T.J."/>
            <person name="Mammel M.K."/>
            <person name="Lacher D.W."/>
            <person name="Elkins C.A."/>
            <person name="Lampel K.A."/>
            <person name="Whitehouse C.A."/>
            <person name="Tartera C."/>
        </authorList>
    </citation>
    <scope>NUCLEOTIDE SEQUENCE [LARGE SCALE GENOMIC DNA]</scope>
    <source>
        <strain evidence="2">DS12_10</strain>
    </source>
</reference>
<evidence type="ECO:0000313" key="1">
    <source>
        <dbReference type="EMBL" id="PTV00518.1"/>
    </source>
</evidence>
<accession>A0A2T5Q136</accession>
<proteinExistence type="predicted"/>
<organism evidence="1 2">
    <name type="scientific">Limosilactobacillus reuteri</name>
    <name type="common">Lactobacillus reuteri</name>
    <dbReference type="NCBI Taxonomy" id="1598"/>
    <lineage>
        <taxon>Bacteria</taxon>
        <taxon>Bacillati</taxon>
        <taxon>Bacillota</taxon>
        <taxon>Bacilli</taxon>
        <taxon>Lactobacillales</taxon>
        <taxon>Lactobacillaceae</taxon>
        <taxon>Limosilactobacillus</taxon>
    </lineage>
</organism>
<evidence type="ECO:0000313" key="2">
    <source>
        <dbReference type="Proteomes" id="UP000244083"/>
    </source>
</evidence>
<dbReference type="AlphaFoldDB" id="A0A2T5Q136"/>
<name>A0A2T5Q136_LIMRT</name>
<sequence>MDQTKTQKYTLKDLANEFGVSKPTVVNILAKNEIGEIEKKGNRKVYGQNAFDAIAKHQTQKNETNKKVEQVVNSASLNVGRKIQAGAQNSAFLTKDDLKQFQTAINNIGEMKRSLNRLIELTNERGSTRESDELVTRLIKAFGDRLKENDSLNNLNNAVNELKSLTDSTSLIISNQKEMMTKIDNLNKKVDGLYSKLVKNIHHVNYQKVGNVVADVLEKRQEKNKNAKLHILD</sequence>